<feature type="compositionally biased region" description="Low complexity" evidence="5">
    <location>
        <begin position="1"/>
        <end position="25"/>
    </location>
</feature>
<sequence length="323" mass="35956">MAESEPTVATPDAVPVAAAPASTTAPPDPRAGWTDDQKRAFWKTHSYFEAIPDTIGPMRQLLREYSHVPDAEMDAHLFAVRDKLWAVHKYPCIGRFAFCDLNMTKSPHYQAAVRRLRASSDERLLDLGCCVGQVLRQLMHGDGVPASQLSGSDLHKAFIDLGFEVFRDGPPEASELTFIAGDLLSDDDKSCDVLEKSATLVHAANLFHLFSWDEQVKLGKRMIGFLREDALCGGESDSDDDRLTFLGTHLGARVAGEHRIMPASPRMRYLHNTESFQRLWDEIGAATGTRWRIAHDQTREGMGEALTGNTNIQYVQYGVWRAV</sequence>
<evidence type="ECO:0000313" key="7">
    <source>
        <dbReference type="Proteomes" id="UP001642406"/>
    </source>
</evidence>
<evidence type="ECO:0000256" key="2">
    <source>
        <dbReference type="ARBA" id="ARBA00022679"/>
    </source>
</evidence>
<dbReference type="Proteomes" id="UP001642406">
    <property type="component" value="Unassembled WGS sequence"/>
</dbReference>
<evidence type="ECO:0000256" key="3">
    <source>
        <dbReference type="ARBA" id="ARBA00022691"/>
    </source>
</evidence>
<organism evidence="6 7">
    <name type="scientific">Sporothrix bragantina</name>
    <dbReference type="NCBI Taxonomy" id="671064"/>
    <lineage>
        <taxon>Eukaryota</taxon>
        <taxon>Fungi</taxon>
        <taxon>Dikarya</taxon>
        <taxon>Ascomycota</taxon>
        <taxon>Pezizomycotina</taxon>
        <taxon>Sordariomycetes</taxon>
        <taxon>Sordariomycetidae</taxon>
        <taxon>Ophiostomatales</taxon>
        <taxon>Ophiostomataceae</taxon>
        <taxon>Sporothrix</taxon>
    </lineage>
</organism>
<keyword evidence="2" id="KW-0808">Transferase</keyword>
<dbReference type="PANTHER" id="PTHR35897:SF1">
    <property type="entry name" value="METHYLTRANSFERASE AUSD"/>
    <property type="match status" value="1"/>
</dbReference>
<comment type="similarity">
    <text evidence="4">Belongs to the class I-like SAM-binding methyltransferase superfamily.</text>
</comment>
<reference evidence="6 7" key="1">
    <citation type="submission" date="2024-01" db="EMBL/GenBank/DDBJ databases">
        <authorList>
            <person name="Allen C."/>
            <person name="Tagirdzhanova G."/>
        </authorList>
    </citation>
    <scope>NUCLEOTIDE SEQUENCE [LARGE SCALE GENOMIC DNA]</scope>
</reference>
<comment type="caution">
    <text evidence="6">The sequence shown here is derived from an EMBL/GenBank/DDBJ whole genome shotgun (WGS) entry which is preliminary data.</text>
</comment>
<dbReference type="InterPro" id="IPR051654">
    <property type="entry name" value="Meroterpenoid_MTases"/>
</dbReference>
<accession>A0ABP0AXJ4</accession>
<protein>
    <recommendedName>
        <fullName evidence="8">Methyltransferase domain-containing protein</fullName>
    </recommendedName>
</protein>
<evidence type="ECO:0000256" key="4">
    <source>
        <dbReference type="ARBA" id="ARBA00038314"/>
    </source>
</evidence>
<evidence type="ECO:0000256" key="1">
    <source>
        <dbReference type="ARBA" id="ARBA00005179"/>
    </source>
</evidence>
<dbReference type="SUPFAM" id="SSF53335">
    <property type="entry name" value="S-adenosyl-L-methionine-dependent methyltransferases"/>
    <property type="match status" value="1"/>
</dbReference>
<evidence type="ECO:0000313" key="6">
    <source>
        <dbReference type="EMBL" id="CAK7211991.1"/>
    </source>
</evidence>
<keyword evidence="7" id="KW-1185">Reference proteome</keyword>
<dbReference type="PANTHER" id="PTHR35897">
    <property type="entry name" value="METHYLTRANSFERASE AUSD"/>
    <property type="match status" value="1"/>
</dbReference>
<dbReference type="Gene3D" id="3.40.50.150">
    <property type="entry name" value="Vaccinia Virus protein VP39"/>
    <property type="match status" value="1"/>
</dbReference>
<gene>
    <name evidence="6" type="ORF">SBRCBS47491_001311</name>
</gene>
<proteinExistence type="inferred from homology"/>
<comment type="pathway">
    <text evidence="1">Secondary metabolite biosynthesis.</text>
</comment>
<keyword evidence="3" id="KW-0949">S-adenosyl-L-methionine</keyword>
<name>A0ABP0AXJ4_9PEZI</name>
<dbReference type="EMBL" id="CAWUHC010000007">
    <property type="protein sequence ID" value="CAK7211991.1"/>
    <property type="molecule type" value="Genomic_DNA"/>
</dbReference>
<evidence type="ECO:0000256" key="5">
    <source>
        <dbReference type="SAM" id="MobiDB-lite"/>
    </source>
</evidence>
<evidence type="ECO:0008006" key="8">
    <source>
        <dbReference type="Google" id="ProtNLM"/>
    </source>
</evidence>
<feature type="region of interest" description="Disordered" evidence="5">
    <location>
        <begin position="1"/>
        <end position="34"/>
    </location>
</feature>
<dbReference type="InterPro" id="IPR029063">
    <property type="entry name" value="SAM-dependent_MTases_sf"/>
</dbReference>